<dbReference type="Proteomes" id="UP001321486">
    <property type="component" value="Chromosome"/>
</dbReference>
<keyword evidence="3" id="KW-1185">Reference proteome</keyword>
<protein>
    <submittedName>
        <fullName evidence="2">Uncharacterized protein</fullName>
    </submittedName>
</protein>
<reference evidence="3" key="1">
    <citation type="journal article" date="2019" name="Int. J. Syst. Evol. Microbiol.">
        <title>The Global Catalogue of Microorganisms (GCM) 10K type strain sequencing project: providing services to taxonomists for standard genome sequencing and annotation.</title>
        <authorList>
            <consortium name="The Broad Institute Genomics Platform"/>
            <consortium name="The Broad Institute Genome Sequencing Center for Infectious Disease"/>
            <person name="Wu L."/>
            <person name="Ma J."/>
        </authorList>
    </citation>
    <scope>NUCLEOTIDE SEQUENCE [LARGE SCALE GENOMIC DNA]</scope>
    <source>
        <strain evidence="3">NBRC 108728</strain>
    </source>
</reference>
<evidence type="ECO:0000313" key="3">
    <source>
        <dbReference type="Proteomes" id="UP001321486"/>
    </source>
</evidence>
<feature type="compositionally biased region" description="Basic and acidic residues" evidence="1">
    <location>
        <begin position="29"/>
        <end position="44"/>
    </location>
</feature>
<gene>
    <name evidence="2" type="ORF">GCM10025867_19370</name>
</gene>
<proteinExistence type="predicted"/>
<dbReference type="RefSeq" id="WP_286346426.1">
    <property type="nucleotide sequence ID" value="NZ_AP027732.1"/>
</dbReference>
<sequence length="61" mass="7106">MRQTVETAKANLIVRRFIKWIPFSGVDEERPHGRTIDDDRDGFSQREGASMRPVLYRDDGL</sequence>
<feature type="region of interest" description="Disordered" evidence="1">
    <location>
        <begin position="29"/>
        <end position="52"/>
    </location>
</feature>
<organism evidence="2 3">
    <name type="scientific">Frondihabitans sucicola</name>
    <dbReference type="NCBI Taxonomy" id="1268041"/>
    <lineage>
        <taxon>Bacteria</taxon>
        <taxon>Bacillati</taxon>
        <taxon>Actinomycetota</taxon>
        <taxon>Actinomycetes</taxon>
        <taxon>Micrococcales</taxon>
        <taxon>Microbacteriaceae</taxon>
        <taxon>Frondihabitans</taxon>
    </lineage>
</organism>
<evidence type="ECO:0000256" key="1">
    <source>
        <dbReference type="SAM" id="MobiDB-lite"/>
    </source>
</evidence>
<dbReference type="EMBL" id="AP027732">
    <property type="protein sequence ID" value="BDZ49696.1"/>
    <property type="molecule type" value="Genomic_DNA"/>
</dbReference>
<accession>A0ABN6Y148</accession>
<evidence type="ECO:0000313" key="2">
    <source>
        <dbReference type="EMBL" id="BDZ49696.1"/>
    </source>
</evidence>
<name>A0ABN6Y148_9MICO</name>